<dbReference type="InterPro" id="IPR001638">
    <property type="entry name" value="Solute-binding_3/MltF_N"/>
</dbReference>
<feature type="domain" description="Solute-binding protein family 3/N-terminal" evidence="3">
    <location>
        <begin position="39"/>
        <end position="269"/>
    </location>
</feature>
<dbReference type="Pfam" id="PF00497">
    <property type="entry name" value="SBP_bac_3"/>
    <property type="match status" value="1"/>
</dbReference>
<evidence type="ECO:0000313" key="4">
    <source>
        <dbReference type="EMBL" id="OLP58302.1"/>
    </source>
</evidence>
<dbReference type="PANTHER" id="PTHR35936:SF35">
    <property type="entry name" value="L-CYSTINE-BINDING PROTEIN TCYJ"/>
    <property type="match status" value="1"/>
</dbReference>
<dbReference type="Proteomes" id="UP000186364">
    <property type="component" value="Unassembled WGS sequence"/>
</dbReference>
<dbReference type="GO" id="GO:0042597">
    <property type="term" value="C:periplasmic space"/>
    <property type="evidence" value="ECO:0007669"/>
    <property type="project" value="UniProtKB-SubCell"/>
</dbReference>
<evidence type="ECO:0000259" key="3">
    <source>
        <dbReference type="SMART" id="SM00062"/>
    </source>
</evidence>
<keyword evidence="5" id="KW-1185">Reference proteome</keyword>
<dbReference type="OrthoDB" id="9796586at2"/>
<gene>
    <name evidence="4" type="ORF">BJF93_06735</name>
</gene>
<dbReference type="EMBL" id="MKIP01000058">
    <property type="protein sequence ID" value="OLP58302.1"/>
    <property type="molecule type" value="Genomic_DNA"/>
</dbReference>
<keyword evidence="2" id="KW-0732">Signal</keyword>
<reference evidence="4 5" key="1">
    <citation type="submission" date="2016-09" db="EMBL/GenBank/DDBJ databases">
        <title>Rhizobium sp. nov., a novel species isolated from the rice rhizosphere.</title>
        <authorList>
            <person name="Zhao J."/>
            <person name="Zhang X."/>
        </authorList>
    </citation>
    <scope>NUCLEOTIDE SEQUENCE [LARGE SCALE GENOMIC DNA]</scope>
    <source>
        <strain evidence="4 5">1.7048</strain>
    </source>
</reference>
<name>A0A1Q9AS84_9HYPH</name>
<proteinExistence type="predicted"/>
<comment type="caution">
    <text evidence="4">The sequence shown here is derived from an EMBL/GenBank/DDBJ whole genome shotgun (WGS) entry which is preliminary data.</text>
</comment>
<evidence type="ECO:0000256" key="1">
    <source>
        <dbReference type="ARBA" id="ARBA00004418"/>
    </source>
</evidence>
<dbReference type="Gene3D" id="3.40.190.10">
    <property type="entry name" value="Periplasmic binding protein-like II"/>
    <property type="match status" value="2"/>
</dbReference>
<accession>A0A1Q9AS84</accession>
<evidence type="ECO:0000313" key="5">
    <source>
        <dbReference type="Proteomes" id="UP000186364"/>
    </source>
</evidence>
<organism evidence="4 5">
    <name type="scientific">Xaviernesmea oryzae</name>
    <dbReference type="NCBI Taxonomy" id="464029"/>
    <lineage>
        <taxon>Bacteria</taxon>
        <taxon>Pseudomonadati</taxon>
        <taxon>Pseudomonadota</taxon>
        <taxon>Alphaproteobacteria</taxon>
        <taxon>Hyphomicrobiales</taxon>
        <taxon>Rhizobiaceae</taxon>
        <taxon>Rhizobium/Agrobacterium group</taxon>
        <taxon>Xaviernesmea</taxon>
    </lineage>
</organism>
<dbReference type="PANTHER" id="PTHR35936">
    <property type="entry name" value="MEMBRANE-BOUND LYTIC MUREIN TRANSGLYCOSYLASE F"/>
    <property type="match status" value="1"/>
</dbReference>
<evidence type="ECO:0000256" key="2">
    <source>
        <dbReference type="ARBA" id="ARBA00022729"/>
    </source>
</evidence>
<dbReference type="SMART" id="SM00062">
    <property type="entry name" value="PBPb"/>
    <property type="match status" value="1"/>
</dbReference>
<dbReference type="SUPFAM" id="SSF53850">
    <property type="entry name" value="Periplasmic binding protein-like II"/>
    <property type="match status" value="1"/>
</dbReference>
<sequence>MLMCLGAVCPAMADDLALLPLTFDTRERITKPDLQGVARLRFLTTVDFPPFNFIDQDGRLAGFHIDLAREICRVLAIESRCQIQALTFDELRPALDSGEGEALIAGLKVTAELRRAYAFSRPFLKLPARFVGNRARLKGATSPAALSGQPVGVVAGTAHEAMAKAFFPDLDRRSFPDRPAVLAALKDGSIAATFGDGVQLGFWTASAEAANCCMLLEGAYVSDNFLGEGLTITLRKDEPVLTQAIDHALLELARSGRLNELYLRYFPMGLF</sequence>
<protein>
    <submittedName>
        <fullName evidence="4">Amino acid ABC transporter</fullName>
    </submittedName>
</protein>
<dbReference type="RefSeq" id="WP_075629506.1">
    <property type="nucleotide sequence ID" value="NZ_FOAM01000008.1"/>
</dbReference>
<comment type="subcellular location">
    <subcellularLocation>
        <location evidence="1">Periplasm</location>
    </subcellularLocation>
</comment>
<dbReference type="AlphaFoldDB" id="A0A1Q9AS84"/>